<dbReference type="InterPro" id="IPR052021">
    <property type="entry name" value="Type-I_RS_S_subunit"/>
</dbReference>
<proteinExistence type="inferred from homology"/>
<evidence type="ECO:0000313" key="6">
    <source>
        <dbReference type="Proteomes" id="UP000721045"/>
    </source>
</evidence>
<keyword evidence="5" id="KW-0255">Endonuclease</keyword>
<evidence type="ECO:0000313" key="5">
    <source>
        <dbReference type="EMBL" id="MBF1712703.1"/>
    </source>
</evidence>
<feature type="domain" description="Type I restriction modification DNA specificity" evidence="4">
    <location>
        <begin position="202"/>
        <end position="375"/>
    </location>
</feature>
<dbReference type="GO" id="GO:0009307">
    <property type="term" value="P:DNA restriction-modification system"/>
    <property type="evidence" value="ECO:0007669"/>
    <property type="project" value="UniProtKB-KW"/>
</dbReference>
<dbReference type="CDD" id="cd17255">
    <property type="entry name" value="RMtype1_S_Fco49512ORF2615P-TRD2-CR2_like"/>
    <property type="match status" value="1"/>
</dbReference>
<dbReference type="AlphaFoldDB" id="A0A930RBR7"/>
<dbReference type="PANTHER" id="PTHR30408">
    <property type="entry name" value="TYPE-1 RESTRICTION ENZYME ECOKI SPECIFICITY PROTEIN"/>
    <property type="match status" value="1"/>
</dbReference>
<keyword evidence="5" id="KW-0540">Nuclease</keyword>
<evidence type="ECO:0000259" key="4">
    <source>
        <dbReference type="Pfam" id="PF01420"/>
    </source>
</evidence>
<evidence type="ECO:0000256" key="3">
    <source>
        <dbReference type="ARBA" id="ARBA00023125"/>
    </source>
</evidence>
<organism evidence="5 6">
    <name type="scientific">Streptococcus intermedius</name>
    <dbReference type="NCBI Taxonomy" id="1338"/>
    <lineage>
        <taxon>Bacteria</taxon>
        <taxon>Bacillati</taxon>
        <taxon>Bacillota</taxon>
        <taxon>Bacilli</taxon>
        <taxon>Lactobacillales</taxon>
        <taxon>Streptococcaceae</taxon>
        <taxon>Streptococcus</taxon>
        <taxon>Streptococcus anginosus group</taxon>
    </lineage>
</organism>
<dbReference type="SUPFAM" id="SSF116734">
    <property type="entry name" value="DNA methylase specificity domain"/>
    <property type="match status" value="2"/>
</dbReference>
<dbReference type="Gene3D" id="3.90.220.20">
    <property type="entry name" value="DNA methylase specificity domains"/>
    <property type="match status" value="2"/>
</dbReference>
<reference evidence="5" key="1">
    <citation type="submission" date="2020-04" db="EMBL/GenBank/DDBJ databases">
        <title>Deep metagenomics examines the oral microbiome during advanced dental caries in children, revealing novel taxa and co-occurrences with host molecules.</title>
        <authorList>
            <person name="Baker J.L."/>
            <person name="Morton J.T."/>
            <person name="Dinis M."/>
            <person name="Alvarez R."/>
            <person name="Tran N.C."/>
            <person name="Knight R."/>
            <person name="Edlund A."/>
        </authorList>
    </citation>
    <scope>NUCLEOTIDE SEQUENCE</scope>
    <source>
        <strain evidence="5">JCVI_23_bin.22</strain>
    </source>
</reference>
<accession>A0A930RBR7</accession>
<dbReference type="InterPro" id="IPR000055">
    <property type="entry name" value="Restrct_endonuc_typeI_TRD"/>
</dbReference>
<dbReference type="PANTHER" id="PTHR30408:SF12">
    <property type="entry name" value="TYPE I RESTRICTION ENZYME MJAVIII SPECIFICITY SUBUNIT"/>
    <property type="match status" value="1"/>
</dbReference>
<dbReference type="EMBL" id="JABZYP010000007">
    <property type="protein sequence ID" value="MBF1712703.1"/>
    <property type="molecule type" value="Genomic_DNA"/>
</dbReference>
<sequence length="409" mass="46331">MNILEEIQNCPVEWKELGDKNVAKLSRGKVMSKQFLEENKGEYPVYSSQTANNGEIGRISSFEYDGEYITWTTDGANAGTVFYRKGKFSITNVCGLVEINSAQLLTKFVYYYLTISTKKYVSSGMGNPKLMSNVMGKIKIPIPPLEIQEKIVQTLDKLTDYVTELTSELTSRKKQYSYFRDYLLNFDEDGSGGANNKVYQVEWKTLLDVSKKVTSGGTPDRSNSLYYGGSIPWLRTQEVDFREIYDTELSITEEGLANSSAKWIEKNAVIVAMYGATAAKVGIAKIPLTTNQACCNIEVDEDIANYRYVYHWLTYNYETLKSMGQGSQSNINAGIIKSFKIPVPSLEIQSRIVEVLDNFDTVCHDLNIGLPKEIELRQKQYEFFREKLLTFTAEGVYPDSGQWHGRNLT</sequence>
<feature type="domain" description="Type I restriction modification DNA specificity" evidence="4">
    <location>
        <begin position="11"/>
        <end position="169"/>
    </location>
</feature>
<dbReference type="GO" id="GO:0004519">
    <property type="term" value="F:endonuclease activity"/>
    <property type="evidence" value="ECO:0007669"/>
    <property type="project" value="UniProtKB-KW"/>
</dbReference>
<dbReference type="CDD" id="cd17294">
    <property type="entry name" value="RMtype1_S_MmaC7ORF19P_TRD1-CR1_like"/>
    <property type="match status" value="1"/>
</dbReference>
<keyword evidence="5" id="KW-0378">Hydrolase</keyword>
<dbReference type="Proteomes" id="UP000721045">
    <property type="component" value="Unassembled WGS sequence"/>
</dbReference>
<comment type="caution">
    <text evidence="5">The sequence shown here is derived from an EMBL/GenBank/DDBJ whole genome shotgun (WGS) entry which is preliminary data.</text>
</comment>
<keyword evidence="2" id="KW-0680">Restriction system</keyword>
<keyword evidence="3" id="KW-0238">DNA-binding</keyword>
<evidence type="ECO:0000256" key="2">
    <source>
        <dbReference type="ARBA" id="ARBA00022747"/>
    </source>
</evidence>
<comment type="similarity">
    <text evidence="1">Belongs to the type-I restriction system S methylase family.</text>
</comment>
<evidence type="ECO:0000256" key="1">
    <source>
        <dbReference type="ARBA" id="ARBA00010923"/>
    </source>
</evidence>
<dbReference type="Pfam" id="PF01420">
    <property type="entry name" value="Methylase_S"/>
    <property type="match status" value="2"/>
</dbReference>
<dbReference type="GO" id="GO:0003677">
    <property type="term" value="F:DNA binding"/>
    <property type="evidence" value="ECO:0007669"/>
    <property type="project" value="UniProtKB-KW"/>
</dbReference>
<protein>
    <submittedName>
        <fullName evidence="5">Restriction endonuclease subunit S</fullName>
    </submittedName>
</protein>
<gene>
    <name evidence="5" type="ORF">HXO88_03025</name>
</gene>
<name>A0A930RBR7_STRIT</name>
<dbReference type="InterPro" id="IPR044946">
    <property type="entry name" value="Restrct_endonuc_typeI_TRD_sf"/>
</dbReference>